<evidence type="ECO:0000313" key="2">
    <source>
        <dbReference type="EMBL" id="QES25275.1"/>
    </source>
</evidence>
<dbReference type="RefSeq" id="WP_150164080.1">
    <property type="nucleotide sequence ID" value="NZ_CP029193.1"/>
</dbReference>
<feature type="compositionally biased region" description="Basic and acidic residues" evidence="1">
    <location>
        <begin position="33"/>
        <end position="45"/>
    </location>
</feature>
<keyword evidence="3" id="KW-1185">Reference proteome</keyword>
<sequence length="156" mass="16643">MAIGLGAFPPAAHAEGQRQAGEFAAATACARSGRHESGRDGDAHEPPVPAVLRRYGIDAERASAMPVDGTPERAAERIVEFARVGVARLVLGFPDADWRTRYELAAQAARAVRVHRAWVHEVDANERVFREAGRQAVTEAPAAGRTGVAERAGGQR</sequence>
<accession>A0A5P2B462</accession>
<organism evidence="2 3">
    <name type="scientific">Streptomyces venezuelae</name>
    <dbReference type="NCBI Taxonomy" id="54571"/>
    <lineage>
        <taxon>Bacteria</taxon>
        <taxon>Bacillati</taxon>
        <taxon>Actinomycetota</taxon>
        <taxon>Actinomycetes</taxon>
        <taxon>Kitasatosporales</taxon>
        <taxon>Streptomycetaceae</taxon>
        <taxon>Streptomyces</taxon>
    </lineage>
</organism>
<dbReference type="OrthoDB" id="4016098at2"/>
<protein>
    <submittedName>
        <fullName evidence="2">Uncharacterized protein</fullName>
    </submittedName>
</protein>
<dbReference type="AlphaFoldDB" id="A0A5P2B462"/>
<gene>
    <name evidence="2" type="ORF">DEJ47_01305</name>
</gene>
<dbReference type="GO" id="GO:0016705">
    <property type="term" value="F:oxidoreductase activity, acting on paired donors, with incorporation or reduction of molecular oxygen"/>
    <property type="evidence" value="ECO:0007669"/>
    <property type="project" value="InterPro"/>
</dbReference>
<dbReference type="Proteomes" id="UP000323046">
    <property type="component" value="Chromosome"/>
</dbReference>
<reference evidence="2 3" key="1">
    <citation type="submission" date="2018-05" db="EMBL/GenBank/DDBJ databases">
        <title>Streptomyces venezuelae.</title>
        <authorList>
            <person name="Kim W."/>
            <person name="Lee N."/>
            <person name="Cho B.-K."/>
        </authorList>
    </citation>
    <scope>NUCLEOTIDE SEQUENCE [LARGE SCALE GENOMIC DNA]</scope>
    <source>
        <strain evidence="2 3">ATCC 14583</strain>
    </source>
</reference>
<evidence type="ECO:0000313" key="3">
    <source>
        <dbReference type="Proteomes" id="UP000323046"/>
    </source>
</evidence>
<name>A0A5P2B462_STRVZ</name>
<feature type="region of interest" description="Disordered" evidence="1">
    <location>
        <begin position="16"/>
        <end position="48"/>
    </location>
</feature>
<evidence type="ECO:0000256" key="1">
    <source>
        <dbReference type="SAM" id="MobiDB-lite"/>
    </source>
</evidence>
<dbReference type="EMBL" id="CP029193">
    <property type="protein sequence ID" value="QES25275.1"/>
    <property type="molecule type" value="Genomic_DNA"/>
</dbReference>
<proteinExistence type="predicted"/>
<dbReference type="InterPro" id="IPR036661">
    <property type="entry name" value="Luciferase-like_sf"/>
</dbReference>
<dbReference type="SUPFAM" id="SSF51679">
    <property type="entry name" value="Bacterial luciferase-like"/>
    <property type="match status" value="1"/>
</dbReference>